<organism evidence="8 9">
    <name type="scientific">Malassezia restricta (strain ATCC 96810 / NBRC 103918 / CBS 7877)</name>
    <name type="common">Seborrheic dermatitis infection agent</name>
    <dbReference type="NCBI Taxonomy" id="425264"/>
    <lineage>
        <taxon>Eukaryota</taxon>
        <taxon>Fungi</taxon>
        <taxon>Dikarya</taxon>
        <taxon>Basidiomycota</taxon>
        <taxon>Ustilaginomycotina</taxon>
        <taxon>Malasseziomycetes</taxon>
        <taxon>Malasseziales</taxon>
        <taxon>Malasseziaceae</taxon>
        <taxon>Malassezia</taxon>
    </lineage>
</organism>
<dbReference type="VEuPathDB" id="FungiDB:DNF11_0124"/>
<dbReference type="CDD" id="cd11476">
    <property type="entry name" value="SLC5sbd_DUR3"/>
    <property type="match status" value="1"/>
</dbReference>
<dbReference type="InterPro" id="IPR001734">
    <property type="entry name" value="Na/solute_symporter"/>
</dbReference>
<reference evidence="8 9" key="1">
    <citation type="submission" date="2018-10" db="EMBL/GenBank/DDBJ databases">
        <title>Complete genome sequence of Malassezia restricta CBS 7877.</title>
        <authorList>
            <person name="Morand S.C."/>
            <person name="Bertignac M."/>
            <person name="Iltis A."/>
            <person name="Kolder I."/>
            <person name="Pirovano W."/>
            <person name="Jourdain R."/>
            <person name="Clavaud C."/>
        </authorList>
    </citation>
    <scope>NUCLEOTIDE SEQUENCE [LARGE SCALE GENOMIC DNA]</scope>
    <source>
        <strain evidence="8 9">CBS 7877</strain>
    </source>
</reference>
<evidence type="ECO:0000313" key="9">
    <source>
        <dbReference type="Proteomes" id="UP000269793"/>
    </source>
</evidence>
<feature type="transmembrane region" description="Helical" evidence="7">
    <location>
        <begin position="199"/>
        <end position="217"/>
    </location>
</feature>
<evidence type="ECO:0000256" key="7">
    <source>
        <dbReference type="SAM" id="Phobius"/>
    </source>
</evidence>
<dbReference type="InterPro" id="IPR031155">
    <property type="entry name" value="DUR"/>
</dbReference>
<dbReference type="GO" id="GO:0006886">
    <property type="term" value="P:intracellular protein transport"/>
    <property type="evidence" value="ECO:0007669"/>
    <property type="project" value="InterPro"/>
</dbReference>
<evidence type="ECO:0000256" key="3">
    <source>
        <dbReference type="ARBA" id="ARBA00009100"/>
    </source>
</evidence>
<dbReference type="InterPro" id="IPR014752">
    <property type="entry name" value="Arrestin-like_C"/>
</dbReference>
<feature type="transmembrane region" description="Helical" evidence="7">
    <location>
        <begin position="15"/>
        <end position="37"/>
    </location>
</feature>
<dbReference type="InterPro" id="IPR028934">
    <property type="entry name" value="Vps26-related"/>
</dbReference>
<feature type="transmembrane region" description="Helical" evidence="7">
    <location>
        <begin position="301"/>
        <end position="321"/>
    </location>
</feature>
<keyword evidence="9" id="KW-1185">Reference proteome</keyword>
<evidence type="ECO:0000256" key="4">
    <source>
        <dbReference type="ARBA" id="ARBA00022692"/>
    </source>
</evidence>
<feature type="transmembrane region" description="Helical" evidence="7">
    <location>
        <begin position="169"/>
        <end position="187"/>
    </location>
</feature>
<dbReference type="PROSITE" id="PS50283">
    <property type="entry name" value="NA_SOLUT_SYMP_3"/>
    <property type="match status" value="1"/>
</dbReference>
<name>A0A3G2RZC8_MALR7</name>
<evidence type="ECO:0000256" key="2">
    <source>
        <dbReference type="ARBA" id="ARBA00006434"/>
    </source>
</evidence>
<dbReference type="STRING" id="425264.A0A3G2RZC8"/>
<comment type="subcellular location">
    <subcellularLocation>
        <location evidence="1">Membrane</location>
        <topology evidence="1">Multi-pass membrane protein</topology>
    </subcellularLocation>
</comment>
<accession>A0A3G2RZC8</accession>
<protein>
    <submittedName>
        <fullName evidence="8">Putative urea active transporter 1</fullName>
    </submittedName>
</protein>
<feature type="transmembrane region" description="Helical" evidence="7">
    <location>
        <begin position="401"/>
        <end position="420"/>
    </location>
</feature>
<dbReference type="Proteomes" id="UP000269793">
    <property type="component" value="Chromosome I"/>
</dbReference>
<feature type="transmembrane region" description="Helical" evidence="7">
    <location>
        <begin position="342"/>
        <end position="365"/>
    </location>
</feature>
<dbReference type="OrthoDB" id="6132759at2759"/>
<gene>
    <name evidence="8" type="primary">dur3-1</name>
    <name evidence="8" type="ORF">DNF11_0124</name>
</gene>
<dbReference type="PANTHER" id="PTHR46154:SF2">
    <property type="entry name" value="SOLUTE SYMPORTER FAMILY TRANSPORTER (AFU_ORTHOLOGUE AFUA_6G03200)"/>
    <property type="match status" value="1"/>
</dbReference>
<evidence type="ECO:0000256" key="6">
    <source>
        <dbReference type="ARBA" id="ARBA00023136"/>
    </source>
</evidence>
<keyword evidence="5 7" id="KW-1133">Transmembrane helix</keyword>
<feature type="transmembrane region" description="Helical" evidence="7">
    <location>
        <begin position="93"/>
        <end position="114"/>
    </location>
</feature>
<evidence type="ECO:0000256" key="1">
    <source>
        <dbReference type="ARBA" id="ARBA00004141"/>
    </source>
</evidence>
<dbReference type="Gene3D" id="2.60.40.640">
    <property type="match status" value="2"/>
</dbReference>
<feature type="transmembrane region" description="Helical" evidence="7">
    <location>
        <begin position="601"/>
        <end position="621"/>
    </location>
</feature>
<dbReference type="Pfam" id="PF00474">
    <property type="entry name" value="SSF"/>
    <property type="match status" value="1"/>
</dbReference>
<dbReference type="EMBL" id="CP033148">
    <property type="protein sequence ID" value="AYO41074.1"/>
    <property type="molecule type" value="Genomic_DNA"/>
</dbReference>
<dbReference type="AlphaFoldDB" id="A0A3G2RZC8"/>
<dbReference type="InterPro" id="IPR038377">
    <property type="entry name" value="Na/Glc_symporter_sf"/>
</dbReference>
<keyword evidence="6 7" id="KW-0472">Membrane</keyword>
<evidence type="ECO:0000256" key="5">
    <source>
        <dbReference type="ARBA" id="ARBA00022989"/>
    </source>
</evidence>
<proteinExistence type="inferred from homology"/>
<feature type="transmembrane region" description="Helical" evidence="7">
    <location>
        <begin position="458"/>
        <end position="477"/>
    </location>
</feature>
<feature type="transmembrane region" description="Helical" evidence="7">
    <location>
        <begin position="426"/>
        <end position="451"/>
    </location>
</feature>
<feature type="transmembrane region" description="Helical" evidence="7">
    <location>
        <begin position="135"/>
        <end position="157"/>
    </location>
</feature>
<evidence type="ECO:0000313" key="8">
    <source>
        <dbReference type="EMBL" id="AYO41074.1"/>
    </source>
</evidence>
<comment type="similarity">
    <text evidence="3">Belongs to the VPS26 family.</text>
</comment>
<comment type="similarity">
    <text evidence="2">Belongs to the sodium:solute symporter (SSF) (TC 2.A.21) family.</text>
</comment>
<keyword evidence="4 7" id="KW-0812">Transmembrane</keyword>
<dbReference type="PANTHER" id="PTHR46154">
    <property type="match status" value="1"/>
</dbReference>
<dbReference type="FunFam" id="2.60.40.640:FF:000010">
    <property type="entry name" value="Vacuolar protein sorting-associated protein 26"/>
    <property type="match status" value="1"/>
</dbReference>
<dbReference type="Pfam" id="PF03643">
    <property type="entry name" value="Vps26"/>
    <property type="match status" value="1"/>
</dbReference>
<dbReference type="GO" id="GO:0015204">
    <property type="term" value="F:urea transmembrane transporter activity"/>
    <property type="evidence" value="ECO:0007669"/>
    <property type="project" value="InterPro"/>
</dbReference>
<sequence length="928" mass="101727">MSTAEHPAQVLGQGVGWAVVVGLGLAFAAFMISLTWIQSRYTEHKATSVEEFSSASRSVRPGLIAAGIVSAWTWAATLLTSASMTYQYGVAGAYWYSAGAMLQILLCSIMACKLKSFAPFCSTYLEIIRIRYGKPVHAVFMAFAFVTNLLVSSQLVLGGAAVVHELTGLHKLVGIFLIPFSVAVYTVTGGLRATLIADYVHTVGLLVIILYFFFRVWTGHGLIGSLSHMVERLEHAARIKPVAGNAGGSYLTMRSQGGLLFGIINVCSNVAAVFCDQSYHQRSIASLPATASRGFLLGGSAWFPIPFVFGTTMGLAARALVHQVPTMYELTSKQIADGLPAPSVAVVLCGRGGAVAMLILLFLAVTSATSAQQIAVSSVFAFDVWKVYVHPSPRGQHMQMITHGAVLVWALIMSLFGLVLDYGGIGLGWVYTMMGIAVAPAAGPIFASLVWKKTHPHACVVGMMLGCGLGMTTWLVTAGMLYGRITVETTGEQYPTVAGNLVSLLVSGIVVVGWSLVQPKNYTFADTRAFHAPKDLFAMRDPMGSTLSERVEEKCGAADSEVSKPVVALAPWEQDAGENNIEYVRAAGLDPVEMAAQGRRVTGIAVTCSILLVAVVPAVAICARTWTPAGLGVWVFSSPVDIDIRLEDEHERKTVDVKTIGASKETYPVYYDGESVRGSVVIQPRHAKKLQHDGIKIELLGCMDLLYDRGNQDEFLALVEDLAPAGEVRDAVTIPFEFRGVEKKYESYQGINVRLRYFLRVTMHRRISDVVRERDVWVHSFRLPSDSNHAIKMEVGIEDCLHIEFEYNKSKYHLKDVIVGKIYFLLVRIKIKHMELSIVRRETTGSGQNQYNESETITKFEIMDGAPVRGETIPIRLFLGGFDLTPTFRDVSKKFSARYYLNLVLNDEENRRYFKQQEITFYRIPDNG</sequence>
<dbReference type="Gene3D" id="1.20.1730.10">
    <property type="entry name" value="Sodium/glucose cotransporter"/>
    <property type="match status" value="1"/>
</dbReference>
<feature type="transmembrane region" description="Helical" evidence="7">
    <location>
        <begin position="58"/>
        <end position="81"/>
    </location>
</feature>
<dbReference type="GO" id="GO:0005886">
    <property type="term" value="C:plasma membrane"/>
    <property type="evidence" value="ECO:0007669"/>
    <property type="project" value="TreeGrafter"/>
</dbReference>
<feature type="transmembrane region" description="Helical" evidence="7">
    <location>
        <begin position="497"/>
        <end position="517"/>
    </location>
</feature>